<accession>A0A2H1FHJ4</accession>
<protein>
    <submittedName>
        <fullName evidence="2">Uncharacterized protein</fullName>
    </submittedName>
</protein>
<evidence type="ECO:0000256" key="1">
    <source>
        <dbReference type="SAM" id="Phobius"/>
    </source>
</evidence>
<keyword evidence="1" id="KW-1133">Transmembrane helix</keyword>
<evidence type="ECO:0000313" key="3">
    <source>
        <dbReference type="Proteomes" id="UP000230607"/>
    </source>
</evidence>
<sequence>MPQPVLSLVSVVLFVIGIVGNGFEMRKIRMATEGQPNPKNVFLDKRNFKWYALIGVALVLWAINGAYT</sequence>
<proteinExistence type="predicted"/>
<evidence type="ECO:0000313" key="2">
    <source>
        <dbReference type="EMBL" id="SMH72239.1"/>
    </source>
</evidence>
<dbReference type="EMBL" id="LT841358">
    <property type="protein sequence ID" value="SMH72239.1"/>
    <property type="molecule type" value="Genomic_DNA"/>
</dbReference>
<feature type="transmembrane region" description="Helical" evidence="1">
    <location>
        <begin position="6"/>
        <end position="23"/>
    </location>
</feature>
<feature type="transmembrane region" description="Helical" evidence="1">
    <location>
        <begin position="48"/>
        <end position="67"/>
    </location>
</feature>
<organism evidence="2 3">
    <name type="scientific">Candidatus Nitrosotalea okcheonensis</name>
    <dbReference type="NCBI Taxonomy" id="1903276"/>
    <lineage>
        <taxon>Archaea</taxon>
        <taxon>Nitrososphaerota</taxon>
        <taxon>Nitrososphaeria</taxon>
        <taxon>Nitrosotaleales</taxon>
        <taxon>Nitrosotaleaceae</taxon>
        <taxon>Nitrosotalea</taxon>
    </lineage>
</organism>
<dbReference type="OrthoDB" id="346at2157"/>
<keyword evidence="1" id="KW-0472">Membrane</keyword>
<dbReference type="Proteomes" id="UP000230607">
    <property type="component" value="Chromosome 1"/>
</dbReference>
<keyword evidence="1" id="KW-0812">Transmembrane</keyword>
<keyword evidence="3" id="KW-1185">Reference proteome</keyword>
<gene>
    <name evidence="2" type="ORF">NCS_30079</name>
</gene>
<reference evidence="3" key="1">
    <citation type="submission" date="2017-03" db="EMBL/GenBank/DDBJ databases">
        <authorList>
            <person name="Herbold C."/>
        </authorList>
    </citation>
    <scope>NUCLEOTIDE SEQUENCE [LARGE SCALE GENOMIC DNA]</scope>
</reference>
<dbReference type="AlphaFoldDB" id="A0A2H1FHJ4"/>
<name>A0A2H1FHJ4_9ARCH</name>
<dbReference type="RefSeq" id="WP_157928047.1">
    <property type="nucleotide sequence ID" value="NZ_LT841358.1"/>
</dbReference>